<dbReference type="AlphaFoldDB" id="A0A9D2PDS3"/>
<evidence type="ECO:0000313" key="4">
    <source>
        <dbReference type="Proteomes" id="UP000823883"/>
    </source>
</evidence>
<evidence type="ECO:0000313" key="3">
    <source>
        <dbReference type="EMBL" id="HJC48191.1"/>
    </source>
</evidence>
<feature type="signal peptide" evidence="1">
    <location>
        <begin position="1"/>
        <end position="27"/>
    </location>
</feature>
<evidence type="ECO:0000256" key="1">
    <source>
        <dbReference type="SAM" id="SignalP"/>
    </source>
</evidence>
<organism evidence="3 4">
    <name type="scientific">Candidatus Lachnoclostridium pullistercoris</name>
    <dbReference type="NCBI Taxonomy" id="2838632"/>
    <lineage>
        <taxon>Bacteria</taxon>
        <taxon>Bacillati</taxon>
        <taxon>Bacillota</taxon>
        <taxon>Clostridia</taxon>
        <taxon>Lachnospirales</taxon>
        <taxon>Lachnospiraceae</taxon>
    </lineage>
</organism>
<feature type="chain" id="PRO_5038536311" evidence="1">
    <location>
        <begin position="28"/>
        <end position="157"/>
    </location>
</feature>
<name>A0A9D2PDS3_9FIRM</name>
<dbReference type="GO" id="GO:0009254">
    <property type="term" value="P:peptidoglycan turnover"/>
    <property type="evidence" value="ECO:0007669"/>
    <property type="project" value="InterPro"/>
</dbReference>
<dbReference type="CDD" id="cd14667">
    <property type="entry name" value="3D_containing_proteins"/>
    <property type="match status" value="1"/>
</dbReference>
<evidence type="ECO:0000259" key="2">
    <source>
        <dbReference type="Pfam" id="PF06725"/>
    </source>
</evidence>
<keyword evidence="1" id="KW-0732">Signal</keyword>
<dbReference type="InterPro" id="IPR036908">
    <property type="entry name" value="RlpA-like_sf"/>
</dbReference>
<proteinExistence type="predicted"/>
<sequence>MNVLHRYLRMTAAAAVLSACMAFPAFAAEETAEAAGPGVLIEEASAEEEIPEEPEKVSGERGELLGVFTTSGYCNCKKCSGGHSLTYSGTVPAPGHTVSADLSRFPIGTKLWIDGTVYTVEDMGSSVKGNWIDIFYASHEEALAHGLRSQEVYAVIP</sequence>
<reference evidence="3" key="1">
    <citation type="journal article" date="2021" name="PeerJ">
        <title>Extensive microbial diversity within the chicken gut microbiome revealed by metagenomics and culture.</title>
        <authorList>
            <person name="Gilroy R."/>
            <person name="Ravi A."/>
            <person name="Getino M."/>
            <person name="Pursley I."/>
            <person name="Horton D.L."/>
            <person name="Alikhan N.F."/>
            <person name="Baker D."/>
            <person name="Gharbi K."/>
            <person name="Hall N."/>
            <person name="Watson M."/>
            <person name="Adriaenssens E.M."/>
            <person name="Foster-Nyarko E."/>
            <person name="Jarju S."/>
            <person name="Secka A."/>
            <person name="Antonio M."/>
            <person name="Oren A."/>
            <person name="Chaudhuri R.R."/>
            <person name="La Ragione R."/>
            <person name="Hildebrand F."/>
            <person name="Pallen M.J."/>
        </authorList>
    </citation>
    <scope>NUCLEOTIDE SEQUENCE</scope>
    <source>
        <strain evidence="3">CHK183-5548</strain>
    </source>
</reference>
<dbReference type="SUPFAM" id="SSF50685">
    <property type="entry name" value="Barwin-like endoglucanases"/>
    <property type="match status" value="1"/>
</dbReference>
<feature type="domain" description="3D" evidence="2">
    <location>
        <begin position="97"/>
        <end position="154"/>
    </location>
</feature>
<reference evidence="3" key="2">
    <citation type="submission" date="2021-04" db="EMBL/GenBank/DDBJ databases">
        <authorList>
            <person name="Gilroy R."/>
        </authorList>
    </citation>
    <scope>NUCLEOTIDE SEQUENCE</scope>
    <source>
        <strain evidence="3">CHK183-5548</strain>
    </source>
</reference>
<dbReference type="GO" id="GO:0004553">
    <property type="term" value="F:hydrolase activity, hydrolyzing O-glycosyl compounds"/>
    <property type="evidence" value="ECO:0007669"/>
    <property type="project" value="InterPro"/>
</dbReference>
<dbReference type="Gene3D" id="2.40.40.10">
    <property type="entry name" value="RlpA-like domain"/>
    <property type="match status" value="1"/>
</dbReference>
<dbReference type="InterPro" id="IPR059180">
    <property type="entry name" value="3D_YorM"/>
</dbReference>
<dbReference type="Proteomes" id="UP000823883">
    <property type="component" value="Unassembled WGS sequence"/>
</dbReference>
<protein>
    <submittedName>
        <fullName evidence="3">3D domain-containing protein</fullName>
    </submittedName>
</protein>
<comment type="caution">
    <text evidence="3">The sequence shown here is derived from an EMBL/GenBank/DDBJ whole genome shotgun (WGS) entry which is preliminary data.</text>
</comment>
<dbReference type="PROSITE" id="PS51257">
    <property type="entry name" value="PROKAR_LIPOPROTEIN"/>
    <property type="match status" value="1"/>
</dbReference>
<dbReference type="Pfam" id="PF06725">
    <property type="entry name" value="3D"/>
    <property type="match status" value="1"/>
</dbReference>
<dbReference type="GO" id="GO:0019867">
    <property type="term" value="C:outer membrane"/>
    <property type="evidence" value="ECO:0007669"/>
    <property type="project" value="InterPro"/>
</dbReference>
<gene>
    <name evidence="3" type="ORF">IAA04_09085</name>
</gene>
<accession>A0A9D2PDS3</accession>
<dbReference type="InterPro" id="IPR010611">
    <property type="entry name" value="3D_dom"/>
</dbReference>
<dbReference type="EMBL" id="DWWL01000057">
    <property type="protein sequence ID" value="HJC48191.1"/>
    <property type="molecule type" value="Genomic_DNA"/>
</dbReference>